<organism evidence="1 2">
    <name type="scientific">Pseudomonas luteola</name>
    <dbReference type="NCBI Taxonomy" id="47886"/>
    <lineage>
        <taxon>Bacteria</taxon>
        <taxon>Pseudomonadati</taxon>
        <taxon>Pseudomonadota</taxon>
        <taxon>Gammaproteobacteria</taxon>
        <taxon>Pseudomonadales</taxon>
        <taxon>Pseudomonadaceae</taxon>
        <taxon>Pseudomonas</taxon>
    </lineage>
</organism>
<dbReference type="EMBL" id="UAUF01000010">
    <property type="protein sequence ID" value="SPZ04960.1"/>
    <property type="molecule type" value="Genomic_DNA"/>
</dbReference>
<proteinExistence type="predicted"/>
<dbReference type="Proteomes" id="UP000250443">
    <property type="component" value="Unassembled WGS sequence"/>
</dbReference>
<reference evidence="1 2" key="1">
    <citation type="submission" date="2018-06" db="EMBL/GenBank/DDBJ databases">
        <authorList>
            <consortium name="Pathogen Informatics"/>
            <person name="Doyle S."/>
        </authorList>
    </citation>
    <scope>NUCLEOTIDE SEQUENCE [LARGE SCALE GENOMIC DNA]</scope>
    <source>
        <strain evidence="1 2">NCTC11842</strain>
    </source>
</reference>
<evidence type="ECO:0000313" key="1">
    <source>
        <dbReference type="EMBL" id="SPZ04960.1"/>
    </source>
</evidence>
<accession>A0A2X2EE62</accession>
<gene>
    <name evidence="1" type="ORF">NCTC11842_01480</name>
</gene>
<evidence type="ECO:0000313" key="2">
    <source>
        <dbReference type="Proteomes" id="UP000250443"/>
    </source>
</evidence>
<name>A0A2X2EE62_PSELU</name>
<sequence length="324" mass="35684">MTPVMSRSTTLELGLLGKQATLEQGQRLETVLKDAAASMGEVVDFALTLKAGYAAVRNEHGQVEAVIIPYKTDFRAPGARPVSFSIQSERDNPQYAAAPMSLVEGLSPARGENDAAWRQQCFINEALRRNTATMLAIGDCVITSQVLQSNQGPLKPDFYVLKGHDLGFSVLESLRTGRAALVKNAAADMTKITLTNDLESRLSNHPRVTSFGIQRCARNDDHEHHILIGRTPSDNLVPLAKAVGKDELDFMTSRMWEVAKTKQESLRSLEQSPIYKYMRDNNLTEAVMEQARGIEPQILSDLVIEVTAPQSEQEYTVESNGPSI</sequence>
<protein>
    <submittedName>
        <fullName evidence="1">Uncharacterized protein</fullName>
    </submittedName>
</protein>
<dbReference type="AlphaFoldDB" id="A0A2X2EE62"/>